<sequence length="399" mass="43391">MSIGQVPDQYGRFGKFGGRYVPETLMNALLELEEAYKKYSKDPEFIAELNGLLKHYSGRPTNLYYAERLTEHLGGAKIYLKREDLNHTGAHKINNTIGQGLLAKRMGKKKVIAETGAGQHGVATATIAALLGMECKVFMGEEDTKRQQLNVFRMNLLGSEVVPVTSGSRTLKDAGNEALRYWVSNVEDTFYILGSVVGPHPYPMMVRDFQRVIGDEARAQIQEMEGRLPDLVIACVGGGSNAMGIFYPFVEDESVRLMGVEAAGKGVDTDKHAATMSKGSHGVFQGSLSYLLQDEFGQVVEAHSISAGLDYPGVGPEHSYLKDTGRAEYVPITDAEALEALQLLSRLEGVIPALESAHAIAQTMKVAPSMKKDEIIVVSLSGRGDKDVESIMKYLGGGL</sequence>
<evidence type="ECO:0000313" key="1">
    <source>
        <dbReference type="EMBL" id="MFM9326941.1"/>
    </source>
</evidence>
<dbReference type="EMBL" id="JBJURJ010000001">
    <property type="protein sequence ID" value="MFM9326941.1"/>
    <property type="molecule type" value="Genomic_DNA"/>
</dbReference>
<keyword evidence="1" id="KW-0456">Lyase</keyword>
<gene>
    <name evidence="1" type="primary">trpB</name>
    <name evidence="1" type="ORF">ACI1P1_01380</name>
</gene>
<accession>A0ACC7NTD2</accession>
<comment type="caution">
    <text evidence="1">The sequence shown here is derived from an EMBL/GenBank/DDBJ whole genome shotgun (WGS) entry which is preliminary data.</text>
</comment>
<reference evidence="1" key="1">
    <citation type="submission" date="2024-12" db="EMBL/GenBank/DDBJ databases">
        <authorList>
            <person name="Wu N."/>
        </authorList>
    </citation>
    <scope>NUCLEOTIDE SEQUENCE</scope>
    <source>
        <strain evidence="1">P15</strain>
    </source>
</reference>
<dbReference type="EC" id="4.2.1.20" evidence="1"/>
<proteinExistence type="predicted"/>
<name>A0ACC7NTD2_9BACL</name>
<dbReference type="Proteomes" id="UP001631969">
    <property type="component" value="Unassembled WGS sequence"/>
</dbReference>
<organism evidence="1 2">
    <name type="scientific">Paenibacillus mesotrionivorans</name>
    <dbReference type="NCBI Taxonomy" id="3160968"/>
    <lineage>
        <taxon>Bacteria</taxon>
        <taxon>Bacillati</taxon>
        <taxon>Bacillota</taxon>
        <taxon>Bacilli</taxon>
        <taxon>Bacillales</taxon>
        <taxon>Paenibacillaceae</taxon>
        <taxon>Paenibacillus</taxon>
    </lineage>
</organism>
<evidence type="ECO:0000313" key="2">
    <source>
        <dbReference type="Proteomes" id="UP001631969"/>
    </source>
</evidence>
<keyword evidence="2" id="KW-1185">Reference proteome</keyword>
<protein>
    <submittedName>
        <fullName evidence="1">Tryptophan synthase subunit beta</fullName>
        <ecNumber evidence="1">4.2.1.20</ecNumber>
    </submittedName>
</protein>